<dbReference type="UniPathway" id="UPA00113">
    <property type="reaction ID" value="UER00529"/>
</dbReference>
<dbReference type="PANTHER" id="PTHR13355:SF11">
    <property type="entry name" value="GLUCOSAMINE 6-PHOSPHATE N-ACETYLTRANSFERASE"/>
    <property type="match status" value="1"/>
</dbReference>
<accession>A0A8H7T4X8</accession>
<comment type="similarity">
    <text evidence="1">Belongs to the acetyltransferase family. GNA1 subfamily.</text>
</comment>
<dbReference type="GO" id="GO:0004343">
    <property type="term" value="F:glucosamine 6-phosphate N-acetyltransferase activity"/>
    <property type="evidence" value="ECO:0007669"/>
    <property type="project" value="UniProtKB-UniRule"/>
</dbReference>
<reference evidence="3" key="1">
    <citation type="submission" date="2021-02" db="EMBL/GenBank/DDBJ databases">
        <title>Genome sequence Cadophora malorum strain M34.</title>
        <authorList>
            <person name="Stefanovic E."/>
            <person name="Vu D."/>
            <person name="Scully C."/>
            <person name="Dijksterhuis J."/>
            <person name="Roader J."/>
            <person name="Houbraken J."/>
        </authorList>
    </citation>
    <scope>NUCLEOTIDE SEQUENCE</scope>
    <source>
        <strain evidence="3">M34</strain>
    </source>
</reference>
<dbReference type="OrthoDB" id="329272at2759"/>
<dbReference type="EMBL" id="JAFJYH010000336">
    <property type="protein sequence ID" value="KAG4413056.1"/>
    <property type="molecule type" value="Genomic_DNA"/>
</dbReference>
<keyword evidence="1" id="KW-0808">Transferase</keyword>
<dbReference type="Pfam" id="PF00583">
    <property type="entry name" value="Acetyltransf_1"/>
    <property type="match status" value="1"/>
</dbReference>
<dbReference type="Proteomes" id="UP000664132">
    <property type="component" value="Unassembled WGS sequence"/>
</dbReference>
<feature type="domain" description="N-acetyltransferase" evidence="2">
    <location>
        <begin position="30"/>
        <end position="233"/>
    </location>
</feature>
<dbReference type="PROSITE" id="PS51186">
    <property type="entry name" value="GNAT"/>
    <property type="match status" value="1"/>
</dbReference>
<dbReference type="InterPro" id="IPR039143">
    <property type="entry name" value="GNPNAT1-like"/>
</dbReference>
<dbReference type="InterPro" id="IPR000182">
    <property type="entry name" value="GNAT_dom"/>
</dbReference>
<dbReference type="EC" id="2.3.1.4" evidence="1"/>
<evidence type="ECO:0000313" key="4">
    <source>
        <dbReference type="Proteomes" id="UP000664132"/>
    </source>
</evidence>
<dbReference type="AlphaFoldDB" id="A0A8H7T4X8"/>
<dbReference type="Gene3D" id="3.40.630.30">
    <property type="match status" value="1"/>
</dbReference>
<sequence length="237" mass="26261">MSSPPTPKIAFQAPIPLGILENYNRLLPASSQSPLIPQTFLDSLNIRAAVFVDEQKAVPLKHHIDRDDARCCCIVLYSPEPESRPVGTIRLVPSPHYPHPTEGARFEAPGDGVPCVTAKELFSAPLPGYVIDRKTDLHDGVEAYVKLGRLCVVKEFRGRGYGILLVQRMLQWVKENPGFACGGDEREWKGLVGIHANVNAIGTWKKCGFVVDEVMGSWFECGMRHVGMFLRLELEGI</sequence>
<evidence type="ECO:0000259" key="2">
    <source>
        <dbReference type="PROSITE" id="PS51186"/>
    </source>
</evidence>
<dbReference type="SUPFAM" id="SSF55729">
    <property type="entry name" value="Acyl-CoA N-acyltransferases (Nat)"/>
    <property type="match status" value="1"/>
</dbReference>
<evidence type="ECO:0000256" key="1">
    <source>
        <dbReference type="RuleBase" id="RU365086"/>
    </source>
</evidence>
<dbReference type="PANTHER" id="PTHR13355">
    <property type="entry name" value="GLUCOSAMINE 6-PHOSPHATE N-ACETYLTRANSFERASE"/>
    <property type="match status" value="1"/>
</dbReference>
<dbReference type="CDD" id="cd04301">
    <property type="entry name" value="NAT_SF"/>
    <property type="match status" value="1"/>
</dbReference>
<name>A0A8H7T4X8_9HELO</name>
<gene>
    <name evidence="3" type="ORF">IFR04_013820</name>
</gene>
<dbReference type="InterPro" id="IPR016181">
    <property type="entry name" value="Acyl_CoA_acyltransferase"/>
</dbReference>
<organism evidence="3 4">
    <name type="scientific">Cadophora malorum</name>
    <dbReference type="NCBI Taxonomy" id="108018"/>
    <lineage>
        <taxon>Eukaryota</taxon>
        <taxon>Fungi</taxon>
        <taxon>Dikarya</taxon>
        <taxon>Ascomycota</taxon>
        <taxon>Pezizomycotina</taxon>
        <taxon>Leotiomycetes</taxon>
        <taxon>Helotiales</taxon>
        <taxon>Ploettnerulaceae</taxon>
        <taxon>Cadophora</taxon>
    </lineage>
</organism>
<comment type="pathway">
    <text evidence="1">Nucleotide-sugar biosynthesis; UDP-N-acetyl-alpha-D-glucosamine biosynthesis; N-acetyl-alpha-D-glucosamine 1-phosphate from alpha-D-glucosamine 6-phosphate (route I): step 1/2.</text>
</comment>
<dbReference type="GO" id="GO:0006048">
    <property type="term" value="P:UDP-N-acetylglucosamine biosynthetic process"/>
    <property type="evidence" value="ECO:0007669"/>
    <property type="project" value="UniProtKB-UniRule"/>
</dbReference>
<comment type="catalytic activity">
    <reaction evidence="1">
        <text>D-glucosamine 6-phosphate + acetyl-CoA = N-acetyl-D-glucosamine 6-phosphate + CoA + H(+)</text>
        <dbReference type="Rhea" id="RHEA:10292"/>
        <dbReference type="ChEBI" id="CHEBI:15378"/>
        <dbReference type="ChEBI" id="CHEBI:57287"/>
        <dbReference type="ChEBI" id="CHEBI:57288"/>
        <dbReference type="ChEBI" id="CHEBI:57513"/>
        <dbReference type="ChEBI" id="CHEBI:58725"/>
        <dbReference type="EC" id="2.3.1.4"/>
    </reaction>
</comment>
<comment type="caution">
    <text evidence="3">The sequence shown here is derived from an EMBL/GenBank/DDBJ whole genome shotgun (WGS) entry which is preliminary data.</text>
</comment>
<proteinExistence type="inferred from homology"/>
<evidence type="ECO:0000313" key="3">
    <source>
        <dbReference type="EMBL" id="KAG4413056.1"/>
    </source>
</evidence>
<keyword evidence="1" id="KW-0012">Acyltransferase</keyword>
<keyword evidence="4" id="KW-1185">Reference proteome</keyword>
<protein>
    <recommendedName>
        <fullName evidence="1">Glucosamine 6-phosphate N-acetyltransferase</fullName>
        <ecNumber evidence="1">2.3.1.4</ecNumber>
    </recommendedName>
</protein>